<evidence type="ECO:0000313" key="4">
    <source>
        <dbReference type="EMBL" id="KAL0375623.1"/>
    </source>
</evidence>
<sequence>MPKNGCIFSEKKASESALQQALVGFIVSQNEIYYSITEMEPGSSTGIKIVNQEFVKLNCFDGTNYPHWKDKMMFLLIFLKIAYVLDGNHLATQSQEGDTDQTRATCAKQGEDELLCRGHILNALSDRLFDLYSSIKSPLEIWNALEQKYNNKKQGTYKFLTMNYFKFAMHDGFSIMDQVHEMQIYVSKLKDLKIEIPESIQVGAIVAEIPLSWNNYKNKLLYSTEDSSIDQLLKHLRIEEETRIHDKMHQAQPNSKVNYASKKNKNINPNGVGKKRKSFDSDSNKRHVTCYNCENKGHIKKDCRFRRSKTKKEWQLSHLTGERQQVLMRNANTTIVLGKENVEMQFTSVKKLLLTNVLHAPEICKNLVSAAILSKKESRDVECFENKFTEDSVVIQPTQAIVTVPETNNKRALIDAPIELRRSRRSRKAKKLDLDFLYFIVEDQALPLLFADYLGLQIILRLNIGKALEESLEISNEQRIWDSSIIDFQQY</sequence>
<dbReference type="GO" id="GO:0008270">
    <property type="term" value="F:zinc ion binding"/>
    <property type="evidence" value="ECO:0007669"/>
    <property type="project" value="UniProtKB-KW"/>
</dbReference>
<protein>
    <recommendedName>
        <fullName evidence="3">CCHC-type domain-containing protein</fullName>
    </recommendedName>
</protein>
<dbReference type="PANTHER" id="PTHR47592">
    <property type="entry name" value="PBF68 PROTEIN"/>
    <property type="match status" value="1"/>
</dbReference>
<accession>A0AAW2R713</accession>
<dbReference type="InterPro" id="IPR001878">
    <property type="entry name" value="Znf_CCHC"/>
</dbReference>
<reference evidence="4" key="2">
    <citation type="journal article" date="2024" name="Plant">
        <title>Genomic evolution and insights into agronomic trait innovations of Sesamum species.</title>
        <authorList>
            <person name="Miao H."/>
            <person name="Wang L."/>
            <person name="Qu L."/>
            <person name="Liu H."/>
            <person name="Sun Y."/>
            <person name="Le M."/>
            <person name="Wang Q."/>
            <person name="Wei S."/>
            <person name="Zheng Y."/>
            <person name="Lin W."/>
            <person name="Duan Y."/>
            <person name="Cao H."/>
            <person name="Xiong S."/>
            <person name="Wang X."/>
            <person name="Wei L."/>
            <person name="Li C."/>
            <person name="Ma Q."/>
            <person name="Ju M."/>
            <person name="Zhao R."/>
            <person name="Li G."/>
            <person name="Mu C."/>
            <person name="Tian Q."/>
            <person name="Mei H."/>
            <person name="Zhang T."/>
            <person name="Gao T."/>
            <person name="Zhang H."/>
        </authorList>
    </citation>
    <scope>NUCLEOTIDE SEQUENCE</scope>
    <source>
        <strain evidence="4">KEN8</strain>
    </source>
</reference>
<dbReference type="Gene3D" id="4.10.60.10">
    <property type="entry name" value="Zinc finger, CCHC-type"/>
    <property type="match status" value="1"/>
</dbReference>
<dbReference type="SUPFAM" id="SSF57756">
    <property type="entry name" value="Retrovirus zinc finger-like domains"/>
    <property type="match status" value="1"/>
</dbReference>
<keyword evidence="1" id="KW-0863">Zinc-finger</keyword>
<proteinExistence type="predicted"/>
<feature type="region of interest" description="Disordered" evidence="2">
    <location>
        <begin position="247"/>
        <end position="284"/>
    </location>
</feature>
<gene>
    <name evidence="4" type="ORF">Scaly_0679900</name>
</gene>
<dbReference type="Pfam" id="PF00098">
    <property type="entry name" value="zf-CCHC"/>
    <property type="match status" value="1"/>
</dbReference>
<dbReference type="PANTHER" id="PTHR47592:SF31">
    <property type="entry name" value="ZINC FINGER, CCHC-TYPE-RELATED"/>
    <property type="match status" value="1"/>
</dbReference>
<dbReference type="Pfam" id="PF14223">
    <property type="entry name" value="Retrotran_gag_2"/>
    <property type="match status" value="1"/>
</dbReference>
<dbReference type="GO" id="GO:0003676">
    <property type="term" value="F:nucleic acid binding"/>
    <property type="evidence" value="ECO:0007669"/>
    <property type="project" value="InterPro"/>
</dbReference>
<name>A0AAW2R713_9LAMI</name>
<dbReference type="InterPro" id="IPR054722">
    <property type="entry name" value="PolX-like_BBD"/>
</dbReference>
<evidence type="ECO:0000256" key="2">
    <source>
        <dbReference type="SAM" id="MobiDB-lite"/>
    </source>
</evidence>
<dbReference type="AlphaFoldDB" id="A0AAW2R713"/>
<dbReference type="EMBL" id="JACGWM010000004">
    <property type="protein sequence ID" value="KAL0375623.1"/>
    <property type="molecule type" value="Genomic_DNA"/>
</dbReference>
<dbReference type="Pfam" id="PF22936">
    <property type="entry name" value="Pol_BBD"/>
    <property type="match status" value="1"/>
</dbReference>
<keyword evidence="1" id="KW-0479">Metal-binding</keyword>
<keyword evidence="1" id="KW-0862">Zinc</keyword>
<evidence type="ECO:0000259" key="3">
    <source>
        <dbReference type="PROSITE" id="PS50158"/>
    </source>
</evidence>
<feature type="domain" description="CCHC-type" evidence="3">
    <location>
        <begin position="290"/>
        <end position="304"/>
    </location>
</feature>
<organism evidence="4">
    <name type="scientific">Sesamum calycinum</name>
    <dbReference type="NCBI Taxonomy" id="2727403"/>
    <lineage>
        <taxon>Eukaryota</taxon>
        <taxon>Viridiplantae</taxon>
        <taxon>Streptophyta</taxon>
        <taxon>Embryophyta</taxon>
        <taxon>Tracheophyta</taxon>
        <taxon>Spermatophyta</taxon>
        <taxon>Magnoliopsida</taxon>
        <taxon>eudicotyledons</taxon>
        <taxon>Gunneridae</taxon>
        <taxon>Pentapetalae</taxon>
        <taxon>asterids</taxon>
        <taxon>lamiids</taxon>
        <taxon>Lamiales</taxon>
        <taxon>Pedaliaceae</taxon>
        <taxon>Sesamum</taxon>
    </lineage>
</organism>
<reference evidence="4" key="1">
    <citation type="submission" date="2020-06" db="EMBL/GenBank/DDBJ databases">
        <authorList>
            <person name="Li T."/>
            <person name="Hu X."/>
            <person name="Zhang T."/>
            <person name="Song X."/>
            <person name="Zhang H."/>
            <person name="Dai N."/>
            <person name="Sheng W."/>
            <person name="Hou X."/>
            <person name="Wei L."/>
        </authorList>
    </citation>
    <scope>NUCLEOTIDE SEQUENCE</scope>
    <source>
        <strain evidence="4">KEN8</strain>
        <tissue evidence="4">Leaf</tissue>
    </source>
</reference>
<dbReference type="InterPro" id="IPR036875">
    <property type="entry name" value="Znf_CCHC_sf"/>
</dbReference>
<evidence type="ECO:0000256" key="1">
    <source>
        <dbReference type="PROSITE-ProRule" id="PRU00047"/>
    </source>
</evidence>
<comment type="caution">
    <text evidence="4">The sequence shown here is derived from an EMBL/GenBank/DDBJ whole genome shotgun (WGS) entry which is preliminary data.</text>
</comment>
<dbReference type="PROSITE" id="PS50158">
    <property type="entry name" value="ZF_CCHC"/>
    <property type="match status" value="1"/>
</dbReference>